<dbReference type="InterPro" id="IPR013783">
    <property type="entry name" value="Ig-like_fold"/>
</dbReference>
<protein>
    <recommendedName>
        <fullName evidence="2">Immunoglobulin V-set domain-containing protein</fullName>
    </recommendedName>
</protein>
<sequence length="136" mass="15031">MKIIINNHEAYKFLLIVNICICYCSLSGSNLTLKTQCYGALGGTVDIQLVNSTSEIPRYYLLKDSLKILDVRGNKAIYNTIAHKSLILPSNGTFRISDLSRTDSGNYSLITFDSEGRSSGEQILQLLIQGNSFSSQ</sequence>
<evidence type="ECO:0008006" key="2">
    <source>
        <dbReference type="Google" id="ProtNLM"/>
    </source>
</evidence>
<dbReference type="Gene3D" id="2.60.40.10">
    <property type="entry name" value="Immunoglobulins"/>
    <property type="match status" value="1"/>
</dbReference>
<organism evidence="1">
    <name type="scientific">Pundamilia nyererei</name>
    <dbReference type="NCBI Taxonomy" id="303518"/>
    <lineage>
        <taxon>Eukaryota</taxon>
        <taxon>Metazoa</taxon>
        <taxon>Chordata</taxon>
        <taxon>Craniata</taxon>
        <taxon>Vertebrata</taxon>
        <taxon>Euteleostomi</taxon>
        <taxon>Actinopterygii</taxon>
        <taxon>Neopterygii</taxon>
        <taxon>Teleostei</taxon>
        <taxon>Neoteleostei</taxon>
        <taxon>Acanthomorphata</taxon>
        <taxon>Ovalentaria</taxon>
        <taxon>Cichlomorphae</taxon>
        <taxon>Cichliformes</taxon>
        <taxon>Cichlidae</taxon>
        <taxon>African cichlids</taxon>
        <taxon>Pseudocrenilabrinae</taxon>
        <taxon>Haplochromini</taxon>
        <taxon>Pundamilia</taxon>
    </lineage>
</organism>
<dbReference type="Ensembl" id="ENSPNYT00000000736.1">
    <property type="protein sequence ID" value="ENSPNYP00000000725.1"/>
    <property type="gene ID" value="ENSPNYG00000000580.1"/>
</dbReference>
<dbReference type="InterPro" id="IPR036179">
    <property type="entry name" value="Ig-like_dom_sf"/>
</dbReference>
<dbReference type="SUPFAM" id="SSF48726">
    <property type="entry name" value="Immunoglobulin"/>
    <property type="match status" value="1"/>
</dbReference>
<accession>A0A3B4ERS4</accession>
<reference evidence="1" key="1">
    <citation type="submission" date="2023-09" db="UniProtKB">
        <authorList>
            <consortium name="Ensembl"/>
        </authorList>
    </citation>
    <scope>IDENTIFICATION</scope>
</reference>
<proteinExistence type="predicted"/>
<evidence type="ECO:0000313" key="1">
    <source>
        <dbReference type="Ensembl" id="ENSPNYP00000000725.1"/>
    </source>
</evidence>
<dbReference type="AlphaFoldDB" id="A0A3B4ERS4"/>
<dbReference type="GeneTree" id="ENSGT01030000234806"/>
<name>A0A3B4ERS4_9CICH</name>
<dbReference type="STRING" id="303518.ENSPNYP00000000725"/>